<evidence type="ECO:0000313" key="3">
    <source>
        <dbReference type="Proteomes" id="UP001218218"/>
    </source>
</evidence>
<accession>A0AAD6ZZ65</accession>
<dbReference type="Proteomes" id="UP001218218">
    <property type="component" value="Unassembled WGS sequence"/>
</dbReference>
<proteinExistence type="predicted"/>
<protein>
    <submittedName>
        <fullName evidence="2">Uncharacterized protein</fullName>
    </submittedName>
</protein>
<dbReference type="AlphaFoldDB" id="A0AAD6ZZ65"/>
<evidence type="ECO:0000256" key="1">
    <source>
        <dbReference type="SAM" id="MobiDB-lite"/>
    </source>
</evidence>
<organism evidence="2 3">
    <name type="scientific">Mycena albidolilacea</name>
    <dbReference type="NCBI Taxonomy" id="1033008"/>
    <lineage>
        <taxon>Eukaryota</taxon>
        <taxon>Fungi</taxon>
        <taxon>Dikarya</taxon>
        <taxon>Basidiomycota</taxon>
        <taxon>Agaricomycotina</taxon>
        <taxon>Agaricomycetes</taxon>
        <taxon>Agaricomycetidae</taxon>
        <taxon>Agaricales</taxon>
        <taxon>Marasmiineae</taxon>
        <taxon>Mycenaceae</taxon>
        <taxon>Mycena</taxon>
    </lineage>
</organism>
<dbReference type="EMBL" id="JARIHO010000021">
    <property type="protein sequence ID" value="KAJ7346315.1"/>
    <property type="molecule type" value="Genomic_DNA"/>
</dbReference>
<feature type="compositionally biased region" description="Basic and acidic residues" evidence="1">
    <location>
        <begin position="46"/>
        <end position="57"/>
    </location>
</feature>
<comment type="caution">
    <text evidence="2">The sequence shown here is derived from an EMBL/GenBank/DDBJ whole genome shotgun (WGS) entry which is preliminary data.</text>
</comment>
<name>A0AAD6ZZ65_9AGAR</name>
<feature type="region of interest" description="Disordered" evidence="1">
    <location>
        <begin position="1"/>
        <end position="28"/>
    </location>
</feature>
<evidence type="ECO:0000313" key="2">
    <source>
        <dbReference type="EMBL" id="KAJ7346315.1"/>
    </source>
</evidence>
<keyword evidence="3" id="KW-1185">Reference proteome</keyword>
<gene>
    <name evidence="2" type="ORF">DFH08DRAFT_810147</name>
</gene>
<reference evidence="2" key="1">
    <citation type="submission" date="2023-03" db="EMBL/GenBank/DDBJ databases">
        <title>Massive genome expansion in bonnet fungi (Mycena s.s.) driven by repeated elements and novel gene families across ecological guilds.</title>
        <authorList>
            <consortium name="Lawrence Berkeley National Laboratory"/>
            <person name="Harder C.B."/>
            <person name="Miyauchi S."/>
            <person name="Viragh M."/>
            <person name="Kuo A."/>
            <person name="Thoen E."/>
            <person name="Andreopoulos B."/>
            <person name="Lu D."/>
            <person name="Skrede I."/>
            <person name="Drula E."/>
            <person name="Henrissat B."/>
            <person name="Morin E."/>
            <person name="Kohler A."/>
            <person name="Barry K."/>
            <person name="LaButti K."/>
            <person name="Morin E."/>
            <person name="Salamov A."/>
            <person name="Lipzen A."/>
            <person name="Mereny Z."/>
            <person name="Hegedus B."/>
            <person name="Baldrian P."/>
            <person name="Stursova M."/>
            <person name="Weitz H."/>
            <person name="Taylor A."/>
            <person name="Grigoriev I.V."/>
            <person name="Nagy L.G."/>
            <person name="Martin F."/>
            <person name="Kauserud H."/>
        </authorList>
    </citation>
    <scope>NUCLEOTIDE SEQUENCE</scope>
    <source>
        <strain evidence="2">CBHHK002</strain>
    </source>
</reference>
<sequence length="231" mass="26553">MAEDTIGNKGDGVPVKQETDPESNGRPACNILEEWLEYARSHRHRAHDEGEAARSEVLRPQTPDLTRAEPPLQFEFEPKIRGRTAKIRHREQSTGNSAYQPRFTPWRGPTATELILYVQRRHRYPRRSRGVEGLDTARSRRYRTDWRDINAHNLMLETRDSKEERRDSTRVTKGHKTREFQNAETNGRSAFAMRKKIPAHPEPDPESNGRPACHMIKDIAADAGAVLSLSR</sequence>
<feature type="region of interest" description="Disordered" evidence="1">
    <location>
        <begin position="41"/>
        <end position="72"/>
    </location>
</feature>